<keyword evidence="2" id="KW-1185">Reference proteome</keyword>
<protein>
    <submittedName>
        <fullName evidence="1">Chromosome partitioning protein ParB</fullName>
    </submittedName>
</protein>
<evidence type="ECO:0000313" key="2">
    <source>
        <dbReference type="Proteomes" id="UP001318321"/>
    </source>
</evidence>
<reference evidence="1 2" key="1">
    <citation type="submission" date="2020-03" db="EMBL/GenBank/DDBJ databases">
        <title>Identification of Halomonas strains.</title>
        <authorList>
            <person name="Xiao Z."/>
            <person name="Dong F."/>
            <person name="Wang Z."/>
            <person name="Zhao J.-Y."/>
        </authorList>
    </citation>
    <scope>NUCLEOTIDE SEQUENCE [LARGE SCALE GENOMIC DNA]</scope>
    <source>
        <strain evidence="1 2">DX6</strain>
    </source>
</reference>
<accession>A0ABX0PQJ8</accession>
<name>A0ABX0PQJ8_9GAMM</name>
<comment type="caution">
    <text evidence="1">The sequence shown here is derived from an EMBL/GenBank/DDBJ whole genome shotgun (WGS) entry which is preliminary data.</text>
</comment>
<dbReference type="EMBL" id="JAAQTO010000017">
    <property type="protein sequence ID" value="NIC05219.1"/>
    <property type="molecule type" value="Genomic_DNA"/>
</dbReference>
<dbReference type="Proteomes" id="UP001318321">
    <property type="component" value="Unassembled WGS sequence"/>
</dbReference>
<organism evidence="1 2">
    <name type="scientific">Billgrantia bachuensis</name>
    <dbReference type="NCBI Taxonomy" id="2717286"/>
    <lineage>
        <taxon>Bacteria</taxon>
        <taxon>Pseudomonadati</taxon>
        <taxon>Pseudomonadota</taxon>
        <taxon>Gammaproteobacteria</taxon>
        <taxon>Oceanospirillales</taxon>
        <taxon>Halomonadaceae</taxon>
        <taxon>Billgrantia</taxon>
    </lineage>
</organism>
<proteinExistence type="predicted"/>
<gene>
    <name evidence="1" type="ORF">HBJ55_07265</name>
</gene>
<evidence type="ECO:0000313" key="1">
    <source>
        <dbReference type="EMBL" id="NIC05219.1"/>
    </source>
</evidence>
<sequence length="124" mass="14076">MNGESRGAGEAPLISSQRHLDREKVLRKARTFSVFVVRVHECTLRGRRYRMVIDGHHNLAAARVAGVEPRFKAPGSKFLRHLNKMTQRQRDEFLFNNLTDSEHYYVDTGEVVAELLPAETGGSL</sequence>